<dbReference type="Proteomes" id="UP000727407">
    <property type="component" value="Unassembled WGS sequence"/>
</dbReference>
<dbReference type="AlphaFoldDB" id="A0A8J4TP66"/>
<name>A0A8J4TP66_CLAMG</name>
<feature type="non-terminal residue" evidence="2">
    <location>
        <position position="69"/>
    </location>
</feature>
<keyword evidence="2" id="KW-0418">Kinase</keyword>
<reference evidence="2" key="1">
    <citation type="submission" date="2020-07" db="EMBL/GenBank/DDBJ databases">
        <title>Clarias magur genome sequencing, assembly and annotation.</title>
        <authorList>
            <person name="Kushwaha B."/>
            <person name="Kumar R."/>
            <person name="Das P."/>
            <person name="Joshi C.G."/>
            <person name="Kumar D."/>
            <person name="Nagpure N.S."/>
            <person name="Pandey M."/>
            <person name="Agarwal S."/>
            <person name="Srivastava S."/>
            <person name="Singh M."/>
            <person name="Sahoo L."/>
            <person name="Jayasankar P."/>
            <person name="Meher P.K."/>
            <person name="Koringa P.G."/>
            <person name="Iquebal M.A."/>
            <person name="Das S.P."/>
            <person name="Bit A."/>
            <person name="Patnaik S."/>
            <person name="Patel N."/>
            <person name="Shah T.M."/>
            <person name="Hinsu A."/>
            <person name="Jena J.K."/>
        </authorList>
    </citation>
    <scope>NUCLEOTIDE SEQUENCE</scope>
    <source>
        <strain evidence="2">CIFAMagur01</strain>
        <tissue evidence="2">Testis</tissue>
    </source>
</reference>
<dbReference type="GO" id="GO:0016301">
    <property type="term" value="F:kinase activity"/>
    <property type="evidence" value="ECO:0007669"/>
    <property type="project" value="UniProtKB-KW"/>
</dbReference>
<evidence type="ECO:0000313" key="2">
    <source>
        <dbReference type="EMBL" id="KAF5898870.1"/>
    </source>
</evidence>
<organism evidence="2 3">
    <name type="scientific">Clarias magur</name>
    <name type="common">Asian catfish</name>
    <name type="synonym">Macropteronotus magur</name>
    <dbReference type="NCBI Taxonomy" id="1594786"/>
    <lineage>
        <taxon>Eukaryota</taxon>
        <taxon>Metazoa</taxon>
        <taxon>Chordata</taxon>
        <taxon>Craniata</taxon>
        <taxon>Vertebrata</taxon>
        <taxon>Euteleostomi</taxon>
        <taxon>Actinopterygii</taxon>
        <taxon>Neopterygii</taxon>
        <taxon>Teleostei</taxon>
        <taxon>Ostariophysi</taxon>
        <taxon>Siluriformes</taxon>
        <taxon>Clariidae</taxon>
        <taxon>Clarias</taxon>
    </lineage>
</organism>
<evidence type="ECO:0000313" key="3">
    <source>
        <dbReference type="Proteomes" id="UP000727407"/>
    </source>
</evidence>
<proteinExistence type="predicted"/>
<protein>
    <submittedName>
        <fullName evidence="2">Cyclin-dependent kinase G-2</fullName>
    </submittedName>
</protein>
<keyword evidence="3" id="KW-1185">Reference proteome</keyword>
<sequence>MKRIIDRASRLRETPEEVAPRHRCEETLQALTEENPPRHQRALEERAHLHLLKEGVPQSRAFLPVLHMK</sequence>
<accession>A0A8J4TP66</accession>
<comment type="caution">
    <text evidence="2">The sequence shown here is derived from an EMBL/GenBank/DDBJ whole genome shotgun (WGS) entry which is preliminary data.</text>
</comment>
<keyword evidence="2" id="KW-0808">Transferase</keyword>
<gene>
    <name evidence="2" type="primary">Cdkg-2</name>
    <name evidence="2" type="ORF">DAT39_011448</name>
</gene>
<feature type="region of interest" description="Disordered" evidence="1">
    <location>
        <begin position="1"/>
        <end position="21"/>
    </location>
</feature>
<dbReference type="EMBL" id="QNUK01000185">
    <property type="protein sequence ID" value="KAF5898870.1"/>
    <property type="molecule type" value="Genomic_DNA"/>
</dbReference>
<evidence type="ECO:0000256" key="1">
    <source>
        <dbReference type="SAM" id="MobiDB-lite"/>
    </source>
</evidence>